<dbReference type="KEGG" id="pfy:PFICI_11695"/>
<dbReference type="InterPro" id="IPR001313">
    <property type="entry name" value="Pumilio_RNA-bd_rpt"/>
</dbReference>
<dbReference type="OrthoDB" id="668540at2759"/>
<dbReference type="GeneID" id="19276708"/>
<dbReference type="GO" id="GO:0003730">
    <property type="term" value="F:mRNA 3'-UTR binding"/>
    <property type="evidence" value="ECO:0007669"/>
    <property type="project" value="TreeGrafter"/>
</dbReference>
<dbReference type="eggNOG" id="KOG1488">
    <property type="taxonomic scope" value="Eukaryota"/>
</dbReference>
<dbReference type="CDD" id="cd07920">
    <property type="entry name" value="Pumilio"/>
    <property type="match status" value="1"/>
</dbReference>
<feature type="region of interest" description="Disordered" evidence="4">
    <location>
        <begin position="761"/>
        <end position="849"/>
    </location>
</feature>
<protein>
    <recommendedName>
        <fullName evidence="5">PUM-HD domain-containing protein</fullName>
    </recommendedName>
</protein>
<dbReference type="HOGENOM" id="CLU_004017_4_0_1"/>
<feature type="region of interest" description="Disordered" evidence="4">
    <location>
        <begin position="280"/>
        <end position="302"/>
    </location>
</feature>
<dbReference type="PROSITE" id="PS50303">
    <property type="entry name" value="PUM_HD"/>
    <property type="match status" value="1"/>
</dbReference>
<dbReference type="GO" id="GO:0000288">
    <property type="term" value="P:nuclear-transcribed mRNA catabolic process, deadenylation-dependent decay"/>
    <property type="evidence" value="ECO:0007669"/>
    <property type="project" value="TreeGrafter"/>
</dbReference>
<dbReference type="OMA" id="WSSMESI"/>
<feature type="domain" description="PUM-HD" evidence="5">
    <location>
        <begin position="417"/>
        <end position="760"/>
    </location>
</feature>
<dbReference type="InterPro" id="IPR016024">
    <property type="entry name" value="ARM-type_fold"/>
</dbReference>
<feature type="repeat" description="Pumilio" evidence="3">
    <location>
        <begin position="654"/>
        <end position="690"/>
    </location>
</feature>
<dbReference type="Gene3D" id="1.25.10.10">
    <property type="entry name" value="Leucine-rich Repeat Variant"/>
    <property type="match status" value="1"/>
</dbReference>
<dbReference type="GO" id="GO:0005737">
    <property type="term" value="C:cytoplasm"/>
    <property type="evidence" value="ECO:0007669"/>
    <property type="project" value="TreeGrafter"/>
</dbReference>
<feature type="compositionally biased region" description="Polar residues" evidence="4">
    <location>
        <begin position="181"/>
        <end position="192"/>
    </location>
</feature>
<sequence>MDHPTLSRPWVNGWPESRKNDPRNNVIGGGLSSQRDVPGSRGSDAASPTAVSGSAQLNHQSEAEAPQLWPQDSVWSSMESIGQRRKDSGTASPSQHQQSLGQNGNGYSSRTKTAANFSTFTNSLDNDMNGLRQFSSPFGPAHHALGAGSRTRGLTTRFGNMPATSGSTKQEQIPNPLYSGSRASISGPSVSNPLGPHSRGESLFNEPISSALARLELAESSVPDRTGDAHLNPATQPFQLNPSSQTWHTEPESKLRAPVSAYQSDEIHFDLPRHSLSGISRGSIDRSSPNSSNFPGGTPQSALYFNHQEAYSRSRAEYLSQGRDSWSQSRPISRNPLLARDSNRSASFSQAVPNPYYSNPAFYGNTFAPQYAEAAPQSAYGWDQVPQLRGQLPLHQLMPQSMPVGRPHRGQDPGKGVRSVLLEEFRANARSHKKYELKDIYGHVLEFSGDQMASRWIQDKLISANSDEKDQVFNEIRDNAIQLSKDVFGNYVIQKFFEHGSQIQKKILADAMKGKLADLSLQMYGCRVVQKALEHVLNAQLEGMVEELKPDIMRLSINVNGNHVVQKMIEVVPQMCVPYMMVEFQGQVHSLCTQNYACRVVQRLLEIGNPEQKSQLLGEIHACGATLIPDHFGNYVAQHILEHGAEEDQRRFVSLATERLIDYSCHKFASNVVEKCIAVATVEERTMIMKKLITPEANSRHPLDRVMADQYGNYVMQKVVKVLDGQERADLMNEMKSRFAALKKGSSINSRQLNAMERLLSGMSDSPSPELAGIRAGSAQRRSRGRNMQIDIDSTSPTPALTSENCSPKTTSSPSTKSGDDTVPEPEKMSIEPTLGSEPKVVLEDGAEN</sequence>
<feature type="compositionally biased region" description="Polar residues" evidence="4">
    <location>
        <begin position="49"/>
        <end position="60"/>
    </location>
</feature>
<feature type="repeat" description="Pumilio" evidence="3">
    <location>
        <begin position="439"/>
        <end position="474"/>
    </location>
</feature>
<feature type="region of interest" description="Disordered" evidence="4">
    <location>
        <begin position="220"/>
        <end position="257"/>
    </location>
</feature>
<dbReference type="Proteomes" id="UP000030651">
    <property type="component" value="Unassembled WGS sequence"/>
</dbReference>
<dbReference type="EMBL" id="KI912117">
    <property type="protein sequence ID" value="ETS76308.1"/>
    <property type="molecule type" value="Genomic_DNA"/>
</dbReference>
<dbReference type="InterPro" id="IPR033712">
    <property type="entry name" value="Pumilio_RNA-bd"/>
</dbReference>
<dbReference type="PANTHER" id="PTHR12537:SF12">
    <property type="entry name" value="MATERNAL PROTEIN PUMILIO"/>
    <property type="match status" value="1"/>
</dbReference>
<feature type="compositionally biased region" description="Polar residues" evidence="4">
    <location>
        <begin position="289"/>
        <end position="302"/>
    </location>
</feature>
<feature type="compositionally biased region" description="Polar residues" evidence="4">
    <location>
        <begin position="89"/>
        <end position="111"/>
    </location>
</feature>
<organism evidence="6 7">
    <name type="scientific">Pestalotiopsis fici (strain W106-1 / CGMCC3.15140)</name>
    <dbReference type="NCBI Taxonomy" id="1229662"/>
    <lineage>
        <taxon>Eukaryota</taxon>
        <taxon>Fungi</taxon>
        <taxon>Dikarya</taxon>
        <taxon>Ascomycota</taxon>
        <taxon>Pezizomycotina</taxon>
        <taxon>Sordariomycetes</taxon>
        <taxon>Xylariomycetidae</taxon>
        <taxon>Amphisphaeriales</taxon>
        <taxon>Sporocadaceae</taxon>
        <taxon>Pestalotiopsis</taxon>
    </lineage>
</organism>
<evidence type="ECO:0000313" key="6">
    <source>
        <dbReference type="EMBL" id="ETS76308.1"/>
    </source>
</evidence>
<evidence type="ECO:0000256" key="3">
    <source>
        <dbReference type="PROSITE-ProRule" id="PRU00317"/>
    </source>
</evidence>
<comment type="function">
    <text evidence="2">RNA-binding nucleolar protein required for pre-rRNA processing. Involved in production of 18S rRNA and assembly of small ribosomal subunit.</text>
</comment>
<feature type="compositionally biased region" description="Polar residues" evidence="4">
    <location>
        <begin position="152"/>
        <end position="173"/>
    </location>
</feature>
<feature type="repeat" description="Pumilio" evidence="3">
    <location>
        <begin position="511"/>
        <end position="546"/>
    </location>
</feature>
<dbReference type="RefSeq" id="XP_007838467.1">
    <property type="nucleotide sequence ID" value="XM_007840276.1"/>
</dbReference>
<dbReference type="SMART" id="SM00025">
    <property type="entry name" value="Pumilio"/>
    <property type="match status" value="8"/>
</dbReference>
<feature type="compositionally biased region" description="Polar residues" evidence="4">
    <location>
        <begin position="792"/>
        <end position="806"/>
    </location>
</feature>
<evidence type="ECO:0000256" key="4">
    <source>
        <dbReference type="SAM" id="MobiDB-lite"/>
    </source>
</evidence>
<evidence type="ECO:0000256" key="2">
    <source>
        <dbReference type="ARBA" id="ARBA00024893"/>
    </source>
</evidence>
<feature type="compositionally biased region" description="Polar residues" evidence="4">
    <location>
        <begin position="322"/>
        <end position="332"/>
    </location>
</feature>
<feature type="repeat" description="Pumilio" evidence="3">
    <location>
        <begin position="547"/>
        <end position="582"/>
    </location>
</feature>
<gene>
    <name evidence="6" type="ORF">PFICI_11695</name>
</gene>
<dbReference type="InterPro" id="IPR033133">
    <property type="entry name" value="PUM-HD"/>
</dbReference>
<dbReference type="InParanoid" id="W3WR41"/>
<evidence type="ECO:0000256" key="1">
    <source>
        <dbReference type="ARBA" id="ARBA00022737"/>
    </source>
</evidence>
<feature type="region of interest" description="Disordered" evidence="4">
    <location>
        <begin position="322"/>
        <end position="344"/>
    </location>
</feature>
<reference evidence="7" key="1">
    <citation type="journal article" date="2015" name="BMC Genomics">
        <title>Genomic and transcriptomic analysis of the endophytic fungus Pestalotiopsis fici reveals its lifestyle and high potential for synthesis of natural products.</title>
        <authorList>
            <person name="Wang X."/>
            <person name="Zhang X."/>
            <person name="Liu L."/>
            <person name="Xiang M."/>
            <person name="Wang W."/>
            <person name="Sun X."/>
            <person name="Che Y."/>
            <person name="Guo L."/>
            <person name="Liu G."/>
            <person name="Guo L."/>
            <person name="Wang C."/>
            <person name="Yin W.B."/>
            <person name="Stadler M."/>
            <person name="Zhang X."/>
            <person name="Liu X."/>
        </authorList>
    </citation>
    <scope>NUCLEOTIDE SEQUENCE [LARGE SCALE GENOMIC DNA]</scope>
    <source>
        <strain evidence="7">W106-1 / CGMCC3.15140</strain>
    </source>
</reference>
<feature type="compositionally biased region" description="Low complexity" evidence="4">
    <location>
        <begin position="807"/>
        <end position="817"/>
    </location>
</feature>
<evidence type="ECO:0000313" key="7">
    <source>
        <dbReference type="Proteomes" id="UP000030651"/>
    </source>
</evidence>
<feature type="repeat" description="Pumilio" evidence="3">
    <location>
        <begin position="475"/>
        <end position="510"/>
    </location>
</feature>
<keyword evidence="1" id="KW-0677">Repeat</keyword>
<name>W3WR41_PESFW</name>
<feature type="region of interest" description="Disordered" evidence="4">
    <location>
        <begin position="1"/>
        <end position="111"/>
    </location>
</feature>
<dbReference type="InterPro" id="IPR011989">
    <property type="entry name" value="ARM-like"/>
</dbReference>
<dbReference type="STRING" id="1229662.W3WR41"/>
<dbReference type="PANTHER" id="PTHR12537">
    <property type="entry name" value="RNA BINDING PROTEIN PUMILIO-RELATED"/>
    <property type="match status" value="1"/>
</dbReference>
<feature type="repeat" description="Pumilio" evidence="3">
    <location>
        <begin position="583"/>
        <end position="618"/>
    </location>
</feature>
<accession>W3WR41</accession>
<dbReference type="AlphaFoldDB" id="W3WR41"/>
<feature type="compositionally biased region" description="Polar residues" evidence="4">
    <location>
        <begin position="233"/>
        <end position="248"/>
    </location>
</feature>
<feature type="region of interest" description="Disordered" evidence="4">
    <location>
        <begin position="142"/>
        <end position="203"/>
    </location>
</feature>
<dbReference type="PROSITE" id="PS50302">
    <property type="entry name" value="PUM"/>
    <property type="match status" value="7"/>
</dbReference>
<dbReference type="Pfam" id="PF00806">
    <property type="entry name" value="PUF"/>
    <property type="match status" value="8"/>
</dbReference>
<dbReference type="SUPFAM" id="SSF48371">
    <property type="entry name" value="ARM repeat"/>
    <property type="match status" value="1"/>
</dbReference>
<proteinExistence type="predicted"/>
<feature type="repeat" description="Pumilio" evidence="3">
    <location>
        <begin position="696"/>
        <end position="733"/>
    </location>
</feature>
<keyword evidence="7" id="KW-1185">Reference proteome</keyword>
<evidence type="ECO:0000259" key="5">
    <source>
        <dbReference type="PROSITE" id="PS50303"/>
    </source>
</evidence>